<dbReference type="GeneID" id="64975500"/>
<dbReference type="Proteomes" id="UP000654913">
    <property type="component" value="Chromosome 5"/>
</dbReference>
<dbReference type="RefSeq" id="XP_041557689.1">
    <property type="nucleotide sequence ID" value="XM_041705178.1"/>
</dbReference>
<proteinExistence type="predicted"/>
<evidence type="ECO:0008006" key="4">
    <source>
        <dbReference type="Google" id="ProtNLM"/>
    </source>
</evidence>
<organism evidence="2 3">
    <name type="scientific">Aspergillus puulaauensis</name>
    <dbReference type="NCBI Taxonomy" id="1220207"/>
    <lineage>
        <taxon>Eukaryota</taxon>
        <taxon>Fungi</taxon>
        <taxon>Dikarya</taxon>
        <taxon>Ascomycota</taxon>
        <taxon>Pezizomycotina</taxon>
        <taxon>Eurotiomycetes</taxon>
        <taxon>Eurotiomycetidae</taxon>
        <taxon>Eurotiales</taxon>
        <taxon>Aspergillaceae</taxon>
        <taxon>Aspergillus</taxon>
    </lineage>
</organism>
<dbReference type="AlphaFoldDB" id="A0A7R8AQC0"/>
<feature type="region of interest" description="Disordered" evidence="1">
    <location>
        <begin position="298"/>
        <end position="317"/>
    </location>
</feature>
<dbReference type="OrthoDB" id="445007at2759"/>
<accession>A0A7R8AQC0</accession>
<dbReference type="SUPFAM" id="SSF51197">
    <property type="entry name" value="Clavaminate synthase-like"/>
    <property type="match status" value="1"/>
</dbReference>
<feature type="region of interest" description="Disordered" evidence="1">
    <location>
        <begin position="1"/>
        <end position="32"/>
    </location>
</feature>
<sequence>MSTTESTVSTQTGNRPTIQLTGADPSTNETPTPEWLVELSTKGWTVVRETIPKAKALEYANKAYDWLESWNLGFDRNDPSTRKAANLPYHIRGGLYNAYGIGHEQFVWDLKSEPGLVEKWERIWETTELLASFDGINLSMPEKARPKTDPVFAPWSHVDQSPFNTQFDTIQGIVNLLPNGPEDGGLMILEGSSSFYTELWARFDHKQGENGWSKAAFQYVDEEMCQWLQSRGCKWTKVCAQPGDLLLWDSRTIHYGAAPSSINDRFAAYVCYKPASSISEEAKKVRIEAFNSKKSTTHDPANFRVRDRHPPTDHPSYEAAVERPFQEPVLSKRARELIGLDPY</sequence>
<dbReference type="KEGG" id="apuu:APUU_50206S"/>
<name>A0A7R8AQC0_9EURO</name>
<evidence type="ECO:0000256" key="1">
    <source>
        <dbReference type="SAM" id="MobiDB-lite"/>
    </source>
</evidence>
<dbReference type="Gene3D" id="2.60.120.620">
    <property type="entry name" value="q2cbj1_9rhob like domain"/>
    <property type="match status" value="1"/>
</dbReference>
<feature type="compositionally biased region" description="Basic and acidic residues" evidence="1">
    <location>
        <begin position="304"/>
        <end position="317"/>
    </location>
</feature>
<feature type="compositionally biased region" description="Polar residues" evidence="1">
    <location>
        <begin position="1"/>
        <end position="31"/>
    </location>
</feature>
<reference evidence="2" key="2">
    <citation type="submission" date="2021-02" db="EMBL/GenBank/DDBJ databases">
        <title>Aspergillus puulaauensis MK2 genome sequence.</title>
        <authorList>
            <person name="Futagami T."/>
            <person name="Mori K."/>
            <person name="Kadooka C."/>
            <person name="Tanaka T."/>
        </authorList>
    </citation>
    <scope>NUCLEOTIDE SEQUENCE</scope>
    <source>
        <strain evidence="2">MK2</strain>
    </source>
</reference>
<keyword evidence="3" id="KW-1185">Reference proteome</keyword>
<protein>
    <recommendedName>
        <fullName evidence="4">Phytanoyl-CoA dioxygenase</fullName>
    </recommendedName>
</protein>
<dbReference type="PANTHER" id="PTHR31630:SF6">
    <property type="entry name" value="PHYTANOYL-COA DIOXYGENASE-RELATED"/>
    <property type="match status" value="1"/>
</dbReference>
<dbReference type="PANTHER" id="PTHR31630">
    <property type="entry name" value="PHYTANOYL-COA DIOXYGENASE-RELATED-RELATED"/>
    <property type="match status" value="1"/>
</dbReference>
<gene>
    <name evidence="2" type="ORF">APUU_50206S</name>
</gene>
<reference evidence="2" key="1">
    <citation type="submission" date="2021-01" db="EMBL/GenBank/DDBJ databases">
        <authorList>
            <consortium name="Aspergillus puulaauensis MK2 genome sequencing consortium"/>
            <person name="Kazuki M."/>
            <person name="Futagami T."/>
        </authorList>
    </citation>
    <scope>NUCLEOTIDE SEQUENCE</scope>
    <source>
        <strain evidence="2">MK2</strain>
    </source>
</reference>
<dbReference type="EMBL" id="AP024447">
    <property type="protein sequence ID" value="BCS25495.1"/>
    <property type="molecule type" value="Genomic_DNA"/>
</dbReference>
<evidence type="ECO:0000313" key="3">
    <source>
        <dbReference type="Proteomes" id="UP000654913"/>
    </source>
</evidence>
<evidence type="ECO:0000313" key="2">
    <source>
        <dbReference type="EMBL" id="BCS25495.1"/>
    </source>
</evidence>